<dbReference type="Proteomes" id="UP000546464">
    <property type="component" value="Unassembled WGS sequence"/>
</dbReference>
<dbReference type="Pfam" id="PF07869">
    <property type="entry name" value="DUF1656"/>
    <property type="match status" value="1"/>
</dbReference>
<protein>
    <submittedName>
        <fullName evidence="6">DUF1656 domain-containing protein</fullName>
    </submittedName>
</protein>
<gene>
    <name evidence="6" type="ORF">H5P28_05000</name>
</gene>
<dbReference type="InterPro" id="IPR012451">
    <property type="entry name" value="DUF1656"/>
</dbReference>
<organism evidence="6 7">
    <name type="scientific">Ruficoccus amylovorans</name>
    <dbReference type="NCBI Taxonomy" id="1804625"/>
    <lineage>
        <taxon>Bacteria</taxon>
        <taxon>Pseudomonadati</taxon>
        <taxon>Verrucomicrobiota</taxon>
        <taxon>Opitutia</taxon>
        <taxon>Puniceicoccales</taxon>
        <taxon>Cerasicoccaceae</taxon>
        <taxon>Ruficoccus</taxon>
    </lineage>
</organism>
<keyword evidence="3 5" id="KW-1133">Transmembrane helix</keyword>
<keyword evidence="2 5" id="KW-0812">Transmembrane</keyword>
<reference evidence="6 7" key="1">
    <citation type="submission" date="2020-07" db="EMBL/GenBank/DDBJ databases">
        <authorList>
            <person name="Feng X."/>
        </authorList>
    </citation>
    <scope>NUCLEOTIDE SEQUENCE [LARGE SCALE GENOMIC DNA]</scope>
    <source>
        <strain evidence="6 7">JCM31066</strain>
    </source>
</reference>
<keyword evidence="7" id="KW-1185">Reference proteome</keyword>
<evidence type="ECO:0000313" key="6">
    <source>
        <dbReference type="EMBL" id="MBC2593615.1"/>
    </source>
</evidence>
<comment type="caution">
    <text evidence="6">The sequence shown here is derived from an EMBL/GenBank/DDBJ whole genome shotgun (WGS) entry which is preliminary data.</text>
</comment>
<name>A0A842HB50_9BACT</name>
<accession>A0A842HB50</accession>
<evidence type="ECO:0000256" key="5">
    <source>
        <dbReference type="SAM" id="Phobius"/>
    </source>
</evidence>
<dbReference type="RefSeq" id="WP_185674620.1">
    <property type="nucleotide sequence ID" value="NZ_JACHVB010000014.1"/>
</dbReference>
<dbReference type="EMBL" id="JACHVB010000014">
    <property type="protein sequence ID" value="MBC2593615.1"/>
    <property type="molecule type" value="Genomic_DNA"/>
</dbReference>
<keyword evidence="4 5" id="KW-0472">Membrane</keyword>
<feature type="transmembrane region" description="Helical" evidence="5">
    <location>
        <begin position="26"/>
        <end position="51"/>
    </location>
</feature>
<proteinExistence type="predicted"/>
<evidence type="ECO:0000313" key="7">
    <source>
        <dbReference type="Proteomes" id="UP000546464"/>
    </source>
</evidence>
<evidence type="ECO:0000256" key="2">
    <source>
        <dbReference type="ARBA" id="ARBA00022692"/>
    </source>
</evidence>
<feature type="transmembrane region" description="Helical" evidence="5">
    <location>
        <begin position="63"/>
        <end position="83"/>
    </location>
</feature>
<sequence>MIMDLVERLSSVVPPQWRLPAEIDFLGFYLTPIFVVLPLGILLAGVTVWLVDRARLTRFIWHPPLFLFSLAIIYGVTLSLLFMPA</sequence>
<evidence type="ECO:0000256" key="1">
    <source>
        <dbReference type="ARBA" id="ARBA00022475"/>
    </source>
</evidence>
<dbReference type="AlphaFoldDB" id="A0A842HB50"/>
<evidence type="ECO:0000256" key="4">
    <source>
        <dbReference type="ARBA" id="ARBA00023136"/>
    </source>
</evidence>
<evidence type="ECO:0000256" key="3">
    <source>
        <dbReference type="ARBA" id="ARBA00022989"/>
    </source>
</evidence>
<keyword evidence="1" id="KW-1003">Cell membrane</keyword>